<comment type="catalytic activity">
    <reaction evidence="10 11">
        <text>L-cysteinyl-[protein] + hexadecanoyl-CoA = S-hexadecanoyl-L-cysteinyl-[protein] + CoA</text>
        <dbReference type="Rhea" id="RHEA:36683"/>
        <dbReference type="Rhea" id="RHEA-COMP:10131"/>
        <dbReference type="Rhea" id="RHEA-COMP:11032"/>
        <dbReference type="ChEBI" id="CHEBI:29950"/>
        <dbReference type="ChEBI" id="CHEBI:57287"/>
        <dbReference type="ChEBI" id="CHEBI:57379"/>
        <dbReference type="ChEBI" id="CHEBI:74151"/>
        <dbReference type="EC" id="2.3.1.225"/>
    </reaction>
</comment>
<gene>
    <name evidence="14" type="ORF">PV04_02886</name>
</gene>
<keyword evidence="2 11" id="KW-0808">Transferase</keyword>
<evidence type="ECO:0000256" key="12">
    <source>
        <dbReference type="SAM" id="MobiDB-lite"/>
    </source>
</evidence>
<feature type="compositionally biased region" description="Basic residues" evidence="12">
    <location>
        <begin position="555"/>
        <end position="567"/>
    </location>
</feature>
<evidence type="ECO:0000256" key="6">
    <source>
        <dbReference type="ARBA" id="ARBA00023139"/>
    </source>
</evidence>
<evidence type="ECO:0000256" key="11">
    <source>
        <dbReference type="RuleBase" id="RU079119"/>
    </source>
</evidence>
<evidence type="ECO:0000256" key="5">
    <source>
        <dbReference type="ARBA" id="ARBA00023136"/>
    </source>
</evidence>
<keyword evidence="3 11" id="KW-0812">Transmembrane</keyword>
<organism evidence="14 15">
    <name type="scientific">Phialophora macrospora</name>
    <dbReference type="NCBI Taxonomy" id="1851006"/>
    <lineage>
        <taxon>Eukaryota</taxon>
        <taxon>Fungi</taxon>
        <taxon>Dikarya</taxon>
        <taxon>Ascomycota</taxon>
        <taxon>Pezizomycotina</taxon>
        <taxon>Eurotiomycetes</taxon>
        <taxon>Chaetothyriomycetidae</taxon>
        <taxon>Chaetothyriales</taxon>
        <taxon>Herpotrichiellaceae</taxon>
        <taxon>Phialophora</taxon>
    </lineage>
</organism>
<keyword evidence="15" id="KW-1185">Reference proteome</keyword>
<feature type="region of interest" description="Disordered" evidence="12">
    <location>
        <begin position="354"/>
        <end position="436"/>
    </location>
</feature>
<evidence type="ECO:0000259" key="13">
    <source>
        <dbReference type="Pfam" id="PF01529"/>
    </source>
</evidence>
<dbReference type="GO" id="GO:0006612">
    <property type="term" value="P:protein targeting to membrane"/>
    <property type="evidence" value="ECO:0007669"/>
    <property type="project" value="TreeGrafter"/>
</dbReference>
<feature type="transmembrane region" description="Helical" evidence="11">
    <location>
        <begin position="20"/>
        <end position="46"/>
    </location>
</feature>
<reference evidence="14 15" key="1">
    <citation type="submission" date="2015-01" db="EMBL/GenBank/DDBJ databases">
        <title>The Genome Sequence of Capronia semiimmersa CBS27337.</title>
        <authorList>
            <consortium name="The Broad Institute Genomics Platform"/>
            <person name="Cuomo C."/>
            <person name="de Hoog S."/>
            <person name="Gorbushina A."/>
            <person name="Stielow B."/>
            <person name="Teixiera M."/>
            <person name="Abouelleil A."/>
            <person name="Chapman S.B."/>
            <person name="Priest M."/>
            <person name="Young S.K."/>
            <person name="Wortman J."/>
            <person name="Nusbaum C."/>
            <person name="Birren B."/>
        </authorList>
    </citation>
    <scope>NUCLEOTIDE SEQUENCE [LARGE SCALE GENOMIC DNA]</scope>
    <source>
        <strain evidence="14 15">CBS 27337</strain>
    </source>
</reference>
<accession>A0A0D2GEP6</accession>
<evidence type="ECO:0000256" key="10">
    <source>
        <dbReference type="ARBA" id="ARBA00048048"/>
    </source>
</evidence>
<feature type="compositionally biased region" description="Acidic residues" evidence="12">
    <location>
        <begin position="495"/>
        <end position="507"/>
    </location>
</feature>
<sequence>MKSMRPGEANKRGNVVTARIVPLLLLGIIGYSSWVVTDRVCLKYLINPPASLSSHRDTGSAVVILVIFYLLLLITLICFGRLIGTILTRPGLVPRGEQYWIEKERKRRDERRTSPSRKEEALGYAPTDTEGPGYTPRKYRRRQDQEAQGFRAHEFWQKDVFVCGWDGRPPFCSTCYNYKPDRAHHCRELGRCVLKMDHFCPWVGGIVSETSFKFFIQFTGWAALFCLHALVVMSYYLARRRSEEPGFLNVHWILTLVFAGLFFIFAGGMCGSSLQLAVLNSTTIENFTRKTKIWYLAVYVPPRVLEKCHASGPSELRLISYPRPPEEQFQILQRHGATVSNDSDEAFTRQAYDEPTSPERTYHPGVPTSPVSAPSAAQPDPAEKTTTTTSPPNSSSSHPNSDSPSQQRIDVPSLDSSSPPTPEPRTFAILESRPGANPFDIGPAGNFKEVMGYTLLDWLFPLKPSPLVDHSDPLSMYKLGPVVRRMKRKAGISAIEDEDETEGEGEGDGVIARERDRGVNVTRAQRSRSRSRSRTPSRSTHRRDGESRSSDERAGKRRKKRERRSRHSASGTAGADGEKGR</sequence>
<dbReference type="GO" id="GO:0019706">
    <property type="term" value="F:protein-cysteine S-palmitoyltransferase activity"/>
    <property type="evidence" value="ECO:0007669"/>
    <property type="project" value="UniProtKB-EC"/>
</dbReference>
<feature type="region of interest" description="Disordered" evidence="12">
    <location>
        <begin position="494"/>
        <end position="581"/>
    </location>
</feature>
<proteinExistence type="inferred from homology"/>
<name>A0A0D2GEP6_9EURO</name>
<keyword evidence="6" id="KW-0564">Palmitate</keyword>
<feature type="compositionally biased region" description="Basic residues" evidence="12">
    <location>
        <begin position="525"/>
        <end position="541"/>
    </location>
</feature>
<evidence type="ECO:0000256" key="9">
    <source>
        <dbReference type="ARBA" id="ARBA00038298"/>
    </source>
</evidence>
<keyword evidence="8 11" id="KW-0012">Acyltransferase</keyword>
<feature type="compositionally biased region" description="Basic and acidic residues" evidence="12">
    <location>
        <begin position="110"/>
        <end position="121"/>
    </location>
</feature>
<evidence type="ECO:0000313" key="15">
    <source>
        <dbReference type="Proteomes" id="UP000054266"/>
    </source>
</evidence>
<dbReference type="InterPro" id="IPR039859">
    <property type="entry name" value="PFA4/ZDH16/20/ERF2-like"/>
</dbReference>
<keyword evidence="7" id="KW-0449">Lipoprotein</keyword>
<dbReference type="Proteomes" id="UP000054266">
    <property type="component" value="Unassembled WGS sequence"/>
</dbReference>
<feature type="compositionally biased region" description="Basic and acidic residues" evidence="12">
    <location>
        <begin position="542"/>
        <end position="554"/>
    </location>
</feature>
<dbReference type="PROSITE" id="PS50216">
    <property type="entry name" value="DHHC"/>
    <property type="match status" value="1"/>
</dbReference>
<evidence type="ECO:0000256" key="8">
    <source>
        <dbReference type="ARBA" id="ARBA00023315"/>
    </source>
</evidence>
<dbReference type="AlphaFoldDB" id="A0A0D2GEP6"/>
<dbReference type="InterPro" id="IPR001594">
    <property type="entry name" value="Palmitoyltrfase_DHHC"/>
</dbReference>
<evidence type="ECO:0000313" key="14">
    <source>
        <dbReference type="EMBL" id="KIW70639.1"/>
    </source>
</evidence>
<dbReference type="GO" id="GO:0005794">
    <property type="term" value="C:Golgi apparatus"/>
    <property type="evidence" value="ECO:0007669"/>
    <property type="project" value="TreeGrafter"/>
</dbReference>
<comment type="subcellular location">
    <subcellularLocation>
        <location evidence="1">Membrane</location>
        <topology evidence="1">Multi-pass membrane protein</topology>
    </subcellularLocation>
</comment>
<dbReference type="HOGENOM" id="CLU_034009_0_0_1"/>
<evidence type="ECO:0000256" key="2">
    <source>
        <dbReference type="ARBA" id="ARBA00022679"/>
    </source>
</evidence>
<evidence type="ECO:0000256" key="4">
    <source>
        <dbReference type="ARBA" id="ARBA00022989"/>
    </source>
</evidence>
<protein>
    <recommendedName>
        <fullName evidence="11">Palmitoyltransferase</fullName>
        <ecNumber evidence="11">2.3.1.225</ecNumber>
    </recommendedName>
</protein>
<feature type="domain" description="Palmitoyltransferase DHHC" evidence="13">
    <location>
        <begin position="170"/>
        <end position="288"/>
    </location>
</feature>
<dbReference type="PANTHER" id="PTHR22883">
    <property type="entry name" value="ZINC FINGER DHHC DOMAIN CONTAINING PROTEIN"/>
    <property type="match status" value="1"/>
</dbReference>
<feature type="compositionally biased region" description="Low complexity" evidence="12">
    <location>
        <begin position="385"/>
        <end position="405"/>
    </location>
</feature>
<dbReference type="EC" id="2.3.1.225" evidence="11"/>
<feature type="transmembrane region" description="Helical" evidence="11">
    <location>
        <begin position="218"/>
        <end position="238"/>
    </location>
</feature>
<evidence type="ECO:0000256" key="3">
    <source>
        <dbReference type="ARBA" id="ARBA00022692"/>
    </source>
</evidence>
<dbReference type="EMBL" id="KN846957">
    <property type="protein sequence ID" value="KIW70639.1"/>
    <property type="molecule type" value="Genomic_DNA"/>
</dbReference>
<dbReference type="Pfam" id="PF01529">
    <property type="entry name" value="DHHC"/>
    <property type="match status" value="1"/>
</dbReference>
<keyword evidence="4 11" id="KW-1133">Transmembrane helix</keyword>
<dbReference type="PANTHER" id="PTHR22883:SF23">
    <property type="entry name" value="PALMITOYLTRANSFERASE ZDHHC6"/>
    <property type="match status" value="1"/>
</dbReference>
<dbReference type="GO" id="GO:0016020">
    <property type="term" value="C:membrane"/>
    <property type="evidence" value="ECO:0007669"/>
    <property type="project" value="UniProtKB-SubCell"/>
</dbReference>
<dbReference type="STRING" id="5601.A0A0D2GEP6"/>
<comment type="similarity">
    <text evidence="9">Belongs to the DHHC palmitoyltransferase family. PFA5 subfamily.</text>
</comment>
<feature type="transmembrane region" description="Helical" evidence="11">
    <location>
        <begin position="250"/>
        <end position="270"/>
    </location>
</feature>
<keyword evidence="5 11" id="KW-0472">Membrane</keyword>
<dbReference type="GO" id="GO:0005783">
    <property type="term" value="C:endoplasmic reticulum"/>
    <property type="evidence" value="ECO:0007669"/>
    <property type="project" value="TreeGrafter"/>
</dbReference>
<feature type="region of interest" description="Disordered" evidence="12">
    <location>
        <begin position="104"/>
        <end position="137"/>
    </location>
</feature>
<evidence type="ECO:0000256" key="1">
    <source>
        <dbReference type="ARBA" id="ARBA00004141"/>
    </source>
</evidence>
<feature type="transmembrane region" description="Helical" evidence="11">
    <location>
        <begin position="58"/>
        <end position="79"/>
    </location>
</feature>
<evidence type="ECO:0000256" key="7">
    <source>
        <dbReference type="ARBA" id="ARBA00023288"/>
    </source>
</evidence>
<comment type="domain">
    <text evidence="11">The DHHC domain is required for palmitoyltransferase activity.</text>
</comment>